<comment type="subcellular location">
    <subcellularLocation>
        <location evidence="1">Membrane</location>
        <topology evidence="1">Multi-pass membrane protein</topology>
    </subcellularLocation>
</comment>
<dbReference type="InterPro" id="IPR036259">
    <property type="entry name" value="MFS_trans_sf"/>
</dbReference>
<dbReference type="PANTHER" id="PTHR43791">
    <property type="entry name" value="PERMEASE-RELATED"/>
    <property type="match status" value="1"/>
</dbReference>
<dbReference type="GO" id="GO:0022857">
    <property type="term" value="F:transmembrane transporter activity"/>
    <property type="evidence" value="ECO:0007669"/>
    <property type="project" value="InterPro"/>
</dbReference>
<dbReference type="Proteomes" id="UP000383932">
    <property type="component" value="Unassembled WGS sequence"/>
</dbReference>
<feature type="transmembrane region" description="Helical" evidence="7">
    <location>
        <begin position="307"/>
        <end position="328"/>
    </location>
</feature>
<dbReference type="InterPro" id="IPR002110">
    <property type="entry name" value="Ankyrin_rpt"/>
</dbReference>
<feature type="transmembrane region" description="Helical" evidence="7">
    <location>
        <begin position="340"/>
        <end position="358"/>
    </location>
</feature>
<dbReference type="PANTHER" id="PTHR43791:SF57">
    <property type="entry name" value="MAJOR FACILITATOR SUPERFAMILY (MFS) PROFILE DOMAIN-CONTAINING PROTEIN"/>
    <property type="match status" value="1"/>
</dbReference>
<feature type="repeat" description="ANK" evidence="6">
    <location>
        <begin position="77"/>
        <end position="117"/>
    </location>
</feature>
<dbReference type="GO" id="GO:0016020">
    <property type="term" value="C:membrane"/>
    <property type="evidence" value="ECO:0007669"/>
    <property type="project" value="UniProtKB-SubCell"/>
</dbReference>
<dbReference type="PROSITE" id="PS50088">
    <property type="entry name" value="ANK_REPEAT"/>
    <property type="match status" value="2"/>
</dbReference>
<evidence type="ECO:0000313" key="10">
    <source>
        <dbReference type="Proteomes" id="UP000383932"/>
    </source>
</evidence>
<dbReference type="FunFam" id="1.20.1250.20:FF:000034">
    <property type="entry name" value="MFS general substrate transporter"/>
    <property type="match status" value="1"/>
</dbReference>
<evidence type="ECO:0000259" key="8">
    <source>
        <dbReference type="PROSITE" id="PS50850"/>
    </source>
</evidence>
<reference evidence="9 10" key="1">
    <citation type="journal article" date="2019" name="Fungal Biol. Biotechnol.">
        <title>Draft genome sequence of fastidious pathogen Ceratobasidium theobromae, which causes vascular-streak dieback in Theobroma cacao.</title>
        <authorList>
            <person name="Ali S.S."/>
            <person name="Asman A."/>
            <person name="Shao J."/>
            <person name="Firmansyah A.P."/>
            <person name="Susilo A.W."/>
            <person name="Rosmana A."/>
            <person name="McMahon P."/>
            <person name="Junaid M."/>
            <person name="Guest D."/>
            <person name="Kheng T.Y."/>
            <person name="Meinhardt L.W."/>
            <person name="Bailey B.A."/>
        </authorList>
    </citation>
    <scope>NUCLEOTIDE SEQUENCE [LARGE SCALE GENOMIC DNA]</scope>
    <source>
        <strain evidence="9 10">CT2</strain>
    </source>
</reference>
<evidence type="ECO:0000256" key="6">
    <source>
        <dbReference type="PROSITE-ProRule" id="PRU00023"/>
    </source>
</evidence>
<evidence type="ECO:0000256" key="3">
    <source>
        <dbReference type="ARBA" id="ARBA00022692"/>
    </source>
</evidence>
<dbReference type="SMART" id="SM00248">
    <property type="entry name" value="ANK"/>
    <property type="match status" value="2"/>
</dbReference>
<dbReference type="OrthoDB" id="2985014at2759"/>
<evidence type="ECO:0000256" key="2">
    <source>
        <dbReference type="ARBA" id="ARBA00022448"/>
    </source>
</evidence>
<dbReference type="EMBL" id="SSOP01000078">
    <property type="protein sequence ID" value="KAB5592042.1"/>
    <property type="molecule type" value="Genomic_DNA"/>
</dbReference>
<feature type="repeat" description="ANK" evidence="6">
    <location>
        <begin position="42"/>
        <end position="75"/>
    </location>
</feature>
<sequence length="428" mass="46807">MATQGASNNEVMLAAAKDDNEELILEVFEDEESFDINFRDGIGNTALHYAAARASLNVIEHILEQDGCDVDLQNRLEGSTPLHLAVKITDADGGAEARQAVVESLLEAGADPTIKDKHGQRPIDYVPFTDTELRAAFRDAEAQKNMQGDIANDLLEDKVRVYRSQLPSSAFKMTNVVSPIEEPKGMAPTAGMSSTHYEVAGEKGVQALHEKRNSVHSAETGVDTVGFSRKDTKKLLSKLDRHILPWMAGLFLMSYLDRSNIGNARLDGLETDLGLRGLEFNNALAIFYPFYVISEVPSNMILKRTSASFWFAFIMVVWGTIMTLMGLVKSYTGIMIARSFLGIAEGGLFPGIAFYITLWYRRSETGARMAIYYAAATVAGAFGGLLARGISEMRGIGGLKGWSWIFILEGLLTIIVGKSTKLTTPTAE</sequence>
<evidence type="ECO:0000256" key="5">
    <source>
        <dbReference type="ARBA" id="ARBA00023136"/>
    </source>
</evidence>
<keyword evidence="6" id="KW-0040">ANK repeat</keyword>
<keyword evidence="3 7" id="KW-0812">Transmembrane</keyword>
<evidence type="ECO:0000256" key="4">
    <source>
        <dbReference type="ARBA" id="ARBA00022989"/>
    </source>
</evidence>
<organism evidence="9 10">
    <name type="scientific">Ceratobasidium theobromae</name>
    <dbReference type="NCBI Taxonomy" id="1582974"/>
    <lineage>
        <taxon>Eukaryota</taxon>
        <taxon>Fungi</taxon>
        <taxon>Dikarya</taxon>
        <taxon>Basidiomycota</taxon>
        <taxon>Agaricomycotina</taxon>
        <taxon>Agaricomycetes</taxon>
        <taxon>Cantharellales</taxon>
        <taxon>Ceratobasidiaceae</taxon>
        <taxon>Ceratobasidium</taxon>
    </lineage>
</organism>
<evidence type="ECO:0000313" key="9">
    <source>
        <dbReference type="EMBL" id="KAB5592042.1"/>
    </source>
</evidence>
<accession>A0A5N5QJW5</accession>
<evidence type="ECO:0000256" key="7">
    <source>
        <dbReference type="SAM" id="Phobius"/>
    </source>
</evidence>
<dbReference type="AlphaFoldDB" id="A0A5N5QJW5"/>
<feature type="domain" description="Major facilitator superfamily (MFS) profile" evidence="8">
    <location>
        <begin position="243"/>
        <end position="428"/>
    </location>
</feature>
<dbReference type="Pfam" id="PF07690">
    <property type="entry name" value="MFS_1"/>
    <property type="match status" value="1"/>
</dbReference>
<dbReference type="PROSITE" id="PS50850">
    <property type="entry name" value="MFS"/>
    <property type="match status" value="1"/>
</dbReference>
<dbReference type="Pfam" id="PF12796">
    <property type="entry name" value="Ank_2"/>
    <property type="match status" value="1"/>
</dbReference>
<dbReference type="PRINTS" id="PR01415">
    <property type="entry name" value="ANKYRIN"/>
</dbReference>
<dbReference type="InterPro" id="IPR011701">
    <property type="entry name" value="MFS"/>
</dbReference>
<keyword evidence="5 7" id="KW-0472">Membrane</keyword>
<dbReference type="PROSITE" id="PS50297">
    <property type="entry name" value="ANK_REP_REGION"/>
    <property type="match status" value="2"/>
</dbReference>
<evidence type="ECO:0000256" key="1">
    <source>
        <dbReference type="ARBA" id="ARBA00004141"/>
    </source>
</evidence>
<dbReference type="SUPFAM" id="SSF103473">
    <property type="entry name" value="MFS general substrate transporter"/>
    <property type="match status" value="1"/>
</dbReference>
<dbReference type="SUPFAM" id="SSF48403">
    <property type="entry name" value="Ankyrin repeat"/>
    <property type="match status" value="1"/>
</dbReference>
<keyword evidence="4 7" id="KW-1133">Transmembrane helix</keyword>
<gene>
    <name evidence="9" type="ORF">CTheo_4494</name>
</gene>
<keyword evidence="2" id="KW-0813">Transport</keyword>
<name>A0A5N5QJW5_9AGAM</name>
<proteinExistence type="predicted"/>
<feature type="transmembrane region" description="Helical" evidence="7">
    <location>
        <begin position="402"/>
        <end position="420"/>
    </location>
</feature>
<dbReference type="Gene3D" id="1.20.1250.20">
    <property type="entry name" value="MFS general substrate transporter like domains"/>
    <property type="match status" value="1"/>
</dbReference>
<keyword evidence="10" id="KW-1185">Reference proteome</keyword>
<dbReference type="InterPro" id="IPR036770">
    <property type="entry name" value="Ankyrin_rpt-contain_sf"/>
</dbReference>
<dbReference type="Gene3D" id="1.25.40.20">
    <property type="entry name" value="Ankyrin repeat-containing domain"/>
    <property type="match status" value="1"/>
</dbReference>
<protein>
    <submittedName>
        <fullName evidence="9">Transport protein</fullName>
    </submittedName>
</protein>
<dbReference type="InterPro" id="IPR020846">
    <property type="entry name" value="MFS_dom"/>
</dbReference>
<feature type="transmembrane region" description="Helical" evidence="7">
    <location>
        <begin position="370"/>
        <end position="390"/>
    </location>
</feature>
<comment type="caution">
    <text evidence="9">The sequence shown here is derived from an EMBL/GenBank/DDBJ whole genome shotgun (WGS) entry which is preliminary data.</text>
</comment>